<keyword evidence="6 7" id="KW-0472">Membrane</keyword>
<feature type="transmembrane region" description="Helical" evidence="7">
    <location>
        <begin position="96"/>
        <end position="124"/>
    </location>
</feature>
<dbReference type="InterPro" id="IPR051800">
    <property type="entry name" value="PqiA-PqiB_transport"/>
</dbReference>
<dbReference type="PANTHER" id="PTHR30462">
    <property type="entry name" value="INTERMEMBRANE TRANSPORT PROTEIN PQIB-RELATED"/>
    <property type="match status" value="1"/>
</dbReference>
<name>A0A132BY20_9RHOB</name>
<dbReference type="RefSeq" id="WP_232367745.1">
    <property type="nucleotide sequence ID" value="NZ_LPUY01000054.1"/>
</dbReference>
<comment type="caution">
    <text evidence="8">The sequence shown here is derived from an EMBL/GenBank/DDBJ whole genome shotgun (WGS) entry which is preliminary data.</text>
</comment>
<dbReference type="AlphaFoldDB" id="A0A132BY20"/>
<keyword evidence="3" id="KW-0997">Cell inner membrane</keyword>
<dbReference type="GO" id="GO:0005886">
    <property type="term" value="C:plasma membrane"/>
    <property type="evidence" value="ECO:0007669"/>
    <property type="project" value="UniProtKB-SubCell"/>
</dbReference>
<keyword evidence="4 7" id="KW-0812">Transmembrane</keyword>
<feature type="transmembrane region" description="Helical" evidence="7">
    <location>
        <begin position="176"/>
        <end position="194"/>
    </location>
</feature>
<dbReference type="Pfam" id="PF04403">
    <property type="entry name" value="PqiA"/>
    <property type="match status" value="1"/>
</dbReference>
<keyword evidence="2" id="KW-1003">Cell membrane</keyword>
<accession>A0A132BY20</accession>
<protein>
    <submittedName>
        <fullName evidence="8">Paraquat-inducible protein A</fullName>
    </submittedName>
</protein>
<evidence type="ECO:0000256" key="6">
    <source>
        <dbReference type="ARBA" id="ARBA00023136"/>
    </source>
</evidence>
<dbReference type="PATRIC" id="fig|1768241.3.peg.1861"/>
<evidence type="ECO:0000313" key="8">
    <source>
        <dbReference type="EMBL" id="KUP93278.1"/>
    </source>
</evidence>
<organism evidence="8 9">
    <name type="scientific">Tritonibacter horizontis</name>
    <dbReference type="NCBI Taxonomy" id="1768241"/>
    <lineage>
        <taxon>Bacteria</taxon>
        <taxon>Pseudomonadati</taxon>
        <taxon>Pseudomonadota</taxon>
        <taxon>Alphaproteobacteria</taxon>
        <taxon>Rhodobacterales</taxon>
        <taxon>Paracoccaceae</taxon>
        <taxon>Tritonibacter</taxon>
    </lineage>
</organism>
<keyword evidence="9" id="KW-1185">Reference proteome</keyword>
<evidence type="ECO:0000256" key="3">
    <source>
        <dbReference type="ARBA" id="ARBA00022519"/>
    </source>
</evidence>
<proteinExistence type="predicted"/>
<evidence type="ECO:0000256" key="2">
    <source>
        <dbReference type="ARBA" id="ARBA00022475"/>
    </source>
</evidence>
<evidence type="ECO:0000256" key="7">
    <source>
        <dbReference type="SAM" id="Phobius"/>
    </source>
</evidence>
<reference evidence="8 9" key="1">
    <citation type="submission" date="2015-12" db="EMBL/GenBank/DDBJ databases">
        <title>Genome sequence of the marine Rhodobacteraceae strain O3.65, Candidatus Tritonibacter horizontis.</title>
        <authorList>
            <person name="Poehlein A."/>
            <person name="Giebel H.A."/>
            <person name="Voget S."/>
            <person name="Brinkhoff T."/>
        </authorList>
    </citation>
    <scope>NUCLEOTIDE SEQUENCE [LARGE SCALE GENOMIC DNA]</scope>
    <source>
        <strain evidence="8 9">O3.65</strain>
    </source>
</reference>
<dbReference type="PANTHER" id="PTHR30462:SF3">
    <property type="entry name" value="INTERMEMBRANE TRANSPORT PROTEIN PQIA"/>
    <property type="match status" value="1"/>
</dbReference>
<evidence type="ECO:0000256" key="4">
    <source>
        <dbReference type="ARBA" id="ARBA00022692"/>
    </source>
</evidence>
<dbReference type="EMBL" id="LPUY01000054">
    <property type="protein sequence ID" value="KUP93278.1"/>
    <property type="molecule type" value="Genomic_DNA"/>
</dbReference>
<gene>
    <name evidence="8" type="primary">pqiA</name>
    <name evidence="8" type="ORF">TRIHO_17740</name>
</gene>
<feature type="transmembrane region" description="Helical" evidence="7">
    <location>
        <begin position="145"/>
        <end position="164"/>
    </location>
</feature>
<dbReference type="InterPro" id="IPR007498">
    <property type="entry name" value="PqiA-like"/>
</dbReference>
<dbReference type="Proteomes" id="UP000068382">
    <property type="component" value="Unassembled WGS sequence"/>
</dbReference>
<feature type="transmembrane region" description="Helical" evidence="7">
    <location>
        <begin position="51"/>
        <end position="70"/>
    </location>
</feature>
<keyword evidence="5 7" id="KW-1133">Transmembrane helix</keyword>
<evidence type="ECO:0000256" key="5">
    <source>
        <dbReference type="ARBA" id="ARBA00022989"/>
    </source>
</evidence>
<comment type="subcellular location">
    <subcellularLocation>
        <location evidence="1">Cell inner membrane</location>
    </subcellularLocation>
</comment>
<sequence length="213" mass="23324">MMADTPIPTTKEAGLLGCRYCTRVWPSGTKTCGCCGSKLVSRDLQSLQKVWAWWLVALICYVPANLYPMLRTSTLGSVSQDTIVGGAITLAEHGSYFVAGVILLASVVIPILKFLAIAYLAISVARPSTAREGTRHMLFELVEYIGRWSMIDVFVVAILSSLVHLGNFASVEPGPASLTFALTVVFTMISAQSFDSRLIWDQQEFEKDTDRAH</sequence>
<evidence type="ECO:0000313" key="9">
    <source>
        <dbReference type="Proteomes" id="UP000068382"/>
    </source>
</evidence>
<evidence type="ECO:0000256" key="1">
    <source>
        <dbReference type="ARBA" id="ARBA00004533"/>
    </source>
</evidence>